<dbReference type="EC" id="2.1.1.37" evidence="7"/>
<comment type="caution">
    <text evidence="8">The sequence shown here is derived from an EMBL/GenBank/DDBJ whole genome shotgun (WGS) entry which is preliminary data.</text>
</comment>
<dbReference type="InterPro" id="IPR050750">
    <property type="entry name" value="C5-MTase"/>
</dbReference>
<name>A0A5D4RZ88_9BACI</name>
<dbReference type="AlphaFoldDB" id="A0A5D4RZ88"/>
<accession>A0A5D4RZ88</accession>
<dbReference type="GO" id="GO:0032259">
    <property type="term" value="P:methylation"/>
    <property type="evidence" value="ECO:0007669"/>
    <property type="project" value="UniProtKB-KW"/>
</dbReference>
<keyword evidence="3 5" id="KW-0949">S-adenosyl-L-methionine</keyword>
<organism evidence="8 9">
    <name type="scientific">Rossellomorea marisflavi</name>
    <dbReference type="NCBI Taxonomy" id="189381"/>
    <lineage>
        <taxon>Bacteria</taxon>
        <taxon>Bacillati</taxon>
        <taxon>Bacillota</taxon>
        <taxon>Bacilli</taxon>
        <taxon>Bacillales</taxon>
        <taxon>Bacillaceae</taxon>
        <taxon>Rossellomorea</taxon>
    </lineage>
</organism>
<dbReference type="PROSITE" id="PS51679">
    <property type="entry name" value="SAM_MT_C5"/>
    <property type="match status" value="1"/>
</dbReference>
<dbReference type="PANTHER" id="PTHR46098:SF1">
    <property type="entry name" value="TRNA (CYTOSINE(38)-C(5))-METHYLTRANSFERASE"/>
    <property type="match status" value="1"/>
</dbReference>
<dbReference type="EMBL" id="VTEQ01000002">
    <property type="protein sequence ID" value="TYS54946.1"/>
    <property type="molecule type" value="Genomic_DNA"/>
</dbReference>
<dbReference type="PROSITE" id="PS00094">
    <property type="entry name" value="C5_MTASE_1"/>
    <property type="match status" value="1"/>
</dbReference>
<dbReference type="CDD" id="cd00315">
    <property type="entry name" value="Cyt_C5_DNA_methylase"/>
    <property type="match status" value="1"/>
</dbReference>
<dbReference type="PRINTS" id="PR00105">
    <property type="entry name" value="C5METTRFRASE"/>
</dbReference>
<keyword evidence="1 5" id="KW-0489">Methyltransferase</keyword>
<feature type="active site" evidence="5">
    <location>
        <position position="78"/>
    </location>
</feature>
<sequence>MNQLKKNFTVSSLFAGVGGIDKGFEQAGAKVIWANEVDKNAAITYRRNFKHVLIEEDIRKVHEFEMPHCDIITAGWPCVAFSVAGQRHGMKYKCQECFQEHMVTYEEYVKGAKCPNCEGHTEAIDPRGTLFYDVVRFIRAKKPKAFFLENVKNLIGHDGGKTFRVIKQMLETSGYYIDSRIFNTMTHGNVPQNRERIFIVGFKSYKAFQNFSWPDEIPLNNTIDNILDRDAKQDEKYYYRENSQYYSMLTEAMQRRDTVYQLRRVYVRENQSKVCPTLTANMGAGGHNVPLILDDWGIRKLTPEEVFKFQGFPINNDYSLPKGIANSYLYMQAGNAVSVPVIKRIAERQLDALGKVYEKKKTPRKELLIGN</sequence>
<dbReference type="RefSeq" id="WP_148985013.1">
    <property type="nucleotide sequence ID" value="NZ_JBNILK010000003.1"/>
</dbReference>
<evidence type="ECO:0000313" key="9">
    <source>
        <dbReference type="Proteomes" id="UP000322997"/>
    </source>
</evidence>
<evidence type="ECO:0000256" key="6">
    <source>
        <dbReference type="RuleBase" id="RU000416"/>
    </source>
</evidence>
<evidence type="ECO:0000256" key="5">
    <source>
        <dbReference type="PROSITE-ProRule" id="PRU01016"/>
    </source>
</evidence>
<gene>
    <name evidence="8" type="primary">dcm</name>
    <name evidence="8" type="ORF">FZC83_08330</name>
</gene>
<dbReference type="Proteomes" id="UP000322997">
    <property type="component" value="Unassembled WGS sequence"/>
</dbReference>
<proteinExistence type="inferred from homology"/>
<keyword evidence="2 5" id="KW-0808">Transferase</keyword>
<evidence type="ECO:0000256" key="2">
    <source>
        <dbReference type="ARBA" id="ARBA00022679"/>
    </source>
</evidence>
<evidence type="ECO:0000256" key="7">
    <source>
        <dbReference type="RuleBase" id="RU000417"/>
    </source>
</evidence>
<keyword evidence="4" id="KW-0680">Restriction system</keyword>
<evidence type="ECO:0000256" key="3">
    <source>
        <dbReference type="ARBA" id="ARBA00022691"/>
    </source>
</evidence>
<dbReference type="GO" id="GO:0009307">
    <property type="term" value="P:DNA restriction-modification system"/>
    <property type="evidence" value="ECO:0007669"/>
    <property type="project" value="UniProtKB-KW"/>
</dbReference>
<evidence type="ECO:0000313" key="8">
    <source>
        <dbReference type="EMBL" id="TYS54946.1"/>
    </source>
</evidence>
<dbReference type="NCBIfam" id="TIGR00675">
    <property type="entry name" value="dcm"/>
    <property type="match status" value="1"/>
</dbReference>
<protein>
    <recommendedName>
        <fullName evidence="7">Cytosine-specific methyltransferase</fullName>
        <ecNumber evidence="7">2.1.1.37</ecNumber>
    </recommendedName>
</protein>
<evidence type="ECO:0000256" key="1">
    <source>
        <dbReference type="ARBA" id="ARBA00022603"/>
    </source>
</evidence>
<dbReference type="InterPro" id="IPR029063">
    <property type="entry name" value="SAM-dependent_MTases_sf"/>
</dbReference>
<evidence type="ECO:0000256" key="4">
    <source>
        <dbReference type="ARBA" id="ARBA00022747"/>
    </source>
</evidence>
<dbReference type="SUPFAM" id="SSF53335">
    <property type="entry name" value="S-adenosyl-L-methionine-dependent methyltransferases"/>
    <property type="match status" value="1"/>
</dbReference>
<dbReference type="InterPro" id="IPR018117">
    <property type="entry name" value="C5_DNA_meth_AS"/>
</dbReference>
<comment type="catalytic activity">
    <reaction evidence="7">
        <text>a 2'-deoxycytidine in DNA + S-adenosyl-L-methionine = a 5-methyl-2'-deoxycytidine in DNA + S-adenosyl-L-homocysteine + H(+)</text>
        <dbReference type="Rhea" id="RHEA:13681"/>
        <dbReference type="Rhea" id="RHEA-COMP:11369"/>
        <dbReference type="Rhea" id="RHEA-COMP:11370"/>
        <dbReference type="ChEBI" id="CHEBI:15378"/>
        <dbReference type="ChEBI" id="CHEBI:57856"/>
        <dbReference type="ChEBI" id="CHEBI:59789"/>
        <dbReference type="ChEBI" id="CHEBI:85452"/>
        <dbReference type="ChEBI" id="CHEBI:85454"/>
        <dbReference type="EC" id="2.1.1.37"/>
    </reaction>
</comment>
<dbReference type="Gene3D" id="3.90.120.10">
    <property type="entry name" value="DNA Methylase, subunit A, domain 2"/>
    <property type="match status" value="1"/>
</dbReference>
<comment type="similarity">
    <text evidence="5 6">Belongs to the class I-like SAM-binding methyltransferase superfamily. C5-methyltransferase family.</text>
</comment>
<dbReference type="Gene3D" id="3.40.50.150">
    <property type="entry name" value="Vaccinia Virus protein VP39"/>
    <property type="match status" value="1"/>
</dbReference>
<dbReference type="GO" id="GO:0003886">
    <property type="term" value="F:DNA (cytosine-5-)-methyltransferase activity"/>
    <property type="evidence" value="ECO:0007669"/>
    <property type="project" value="UniProtKB-EC"/>
</dbReference>
<reference evidence="8 9" key="1">
    <citation type="submission" date="2019-08" db="EMBL/GenBank/DDBJ databases">
        <title>Bacillus genomes from the desert of Cuatro Cienegas, Coahuila.</title>
        <authorList>
            <person name="Olmedo-Alvarez G."/>
        </authorList>
    </citation>
    <scope>NUCLEOTIDE SEQUENCE [LARGE SCALE GENOMIC DNA]</scope>
    <source>
        <strain evidence="8 9">CH108_3D</strain>
    </source>
</reference>
<dbReference type="Pfam" id="PF00145">
    <property type="entry name" value="DNA_methylase"/>
    <property type="match status" value="2"/>
</dbReference>
<dbReference type="InterPro" id="IPR001525">
    <property type="entry name" value="C5_MeTfrase"/>
</dbReference>
<dbReference type="PANTHER" id="PTHR46098">
    <property type="entry name" value="TRNA (CYTOSINE(38)-C(5))-METHYLTRANSFERASE"/>
    <property type="match status" value="1"/>
</dbReference>